<feature type="domain" description="DUF218" evidence="1">
    <location>
        <begin position="34"/>
        <end position="137"/>
    </location>
</feature>
<evidence type="ECO:0000313" key="3">
    <source>
        <dbReference type="Proteomes" id="UP000286100"/>
    </source>
</evidence>
<accession>A0A418WR65</accession>
<dbReference type="CDD" id="cd06259">
    <property type="entry name" value="YdcF-like"/>
    <property type="match status" value="1"/>
</dbReference>
<dbReference type="Gene3D" id="3.40.50.620">
    <property type="entry name" value="HUPs"/>
    <property type="match status" value="1"/>
</dbReference>
<dbReference type="EMBL" id="QYUM01000002">
    <property type="protein sequence ID" value="RJF93750.1"/>
    <property type="molecule type" value="Genomic_DNA"/>
</dbReference>
<dbReference type="OrthoDB" id="9812311at2"/>
<dbReference type="Proteomes" id="UP000286100">
    <property type="component" value="Unassembled WGS sequence"/>
</dbReference>
<name>A0A418WR65_9SPHN</name>
<dbReference type="InterPro" id="IPR014729">
    <property type="entry name" value="Rossmann-like_a/b/a_fold"/>
</dbReference>
<organism evidence="2 3">
    <name type="scientific">Sphingomonas cavernae</name>
    <dbReference type="NCBI Taxonomy" id="2320861"/>
    <lineage>
        <taxon>Bacteria</taxon>
        <taxon>Pseudomonadati</taxon>
        <taxon>Pseudomonadota</taxon>
        <taxon>Alphaproteobacteria</taxon>
        <taxon>Sphingomonadales</taxon>
        <taxon>Sphingomonadaceae</taxon>
        <taxon>Sphingomonas</taxon>
    </lineage>
</organism>
<evidence type="ECO:0000259" key="1">
    <source>
        <dbReference type="Pfam" id="PF02698"/>
    </source>
</evidence>
<dbReference type="RefSeq" id="WP_119760171.1">
    <property type="nucleotide sequence ID" value="NZ_QYUM01000002.1"/>
</dbReference>
<comment type="caution">
    <text evidence="2">The sequence shown here is derived from an EMBL/GenBank/DDBJ whole genome shotgun (WGS) entry which is preliminary data.</text>
</comment>
<dbReference type="Pfam" id="PF02698">
    <property type="entry name" value="DUF218"/>
    <property type="match status" value="1"/>
</dbReference>
<keyword evidence="3" id="KW-1185">Reference proteome</keyword>
<gene>
    <name evidence="2" type="ORF">D3876_05510</name>
</gene>
<dbReference type="InterPro" id="IPR003848">
    <property type="entry name" value="DUF218"/>
</dbReference>
<proteinExistence type="predicted"/>
<protein>
    <submittedName>
        <fullName evidence="2">YdcF family protein</fullName>
    </submittedName>
</protein>
<dbReference type="AlphaFoldDB" id="A0A418WR65"/>
<evidence type="ECO:0000313" key="2">
    <source>
        <dbReference type="EMBL" id="RJF93750.1"/>
    </source>
</evidence>
<sequence length="176" mass="19810">MIKRILSIVPLLWALGFAAFVIWLPRPMDGQTTDAIVVLTGGPGRIERGLSVLQQKRAKRMFVSGVYRDVRPHELALAQRAPMALFDCCVDLGREAVDTRSNAQETAAWLKEHDYRSVRLVTTDWHMRRARHELARAVDGNVRIVGDAVKSDPGFAMLFKEYHKYLLSRVAGLVGL</sequence>
<reference evidence="2 3" key="1">
    <citation type="submission" date="2018-09" db="EMBL/GenBank/DDBJ databases">
        <authorList>
            <person name="Zhu H."/>
        </authorList>
    </citation>
    <scope>NUCLEOTIDE SEQUENCE [LARGE SCALE GENOMIC DNA]</scope>
    <source>
        <strain evidence="2 3">K2R01-6</strain>
    </source>
</reference>